<dbReference type="AlphaFoldDB" id="A0AA36J5D5"/>
<proteinExistence type="predicted"/>
<dbReference type="EMBL" id="CAUJNA010003353">
    <property type="protein sequence ID" value="CAJ1399948.1"/>
    <property type="molecule type" value="Genomic_DNA"/>
</dbReference>
<evidence type="ECO:0000313" key="1">
    <source>
        <dbReference type="EMBL" id="CAJ1399948.1"/>
    </source>
</evidence>
<sequence>MPIAWRMLGEAHSAHPPEVLCMLRTVTRLAQEHGFTAASRKDLLQIADELLHSLTPRLKDASVEFLQEVAETMVDCSVGSQAFENLVQLEMGWRAVGEGRGPHTGC</sequence>
<name>A0AA36J5D5_9DINO</name>
<evidence type="ECO:0000313" key="2">
    <source>
        <dbReference type="Proteomes" id="UP001178507"/>
    </source>
</evidence>
<accession>A0AA36J5D5</accession>
<dbReference type="Proteomes" id="UP001178507">
    <property type="component" value="Unassembled WGS sequence"/>
</dbReference>
<comment type="caution">
    <text evidence="1">The sequence shown here is derived from an EMBL/GenBank/DDBJ whole genome shotgun (WGS) entry which is preliminary data.</text>
</comment>
<organism evidence="1 2">
    <name type="scientific">Effrenium voratum</name>
    <dbReference type="NCBI Taxonomy" id="2562239"/>
    <lineage>
        <taxon>Eukaryota</taxon>
        <taxon>Sar</taxon>
        <taxon>Alveolata</taxon>
        <taxon>Dinophyceae</taxon>
        <taxon>Suessiales</taxon>
        <taxon>Symbiodiniaceae</taxon>
        <taxon>Effrenium</taxon>
    </lineage>
</organism>
<reference evidence="1" key="1">
    <citation type="submission" date="2023-08" db="EMBL/GenBank/DDBJ databases">
        <authorList>
            <person name="Chen Y."/>
            <person name="Shah S."/>
            <person name="Dougan E. K."/>
            <person name="Thang M."/>
            <person name="Chan C."/>
        </authorList>
    </citation>
    <scope>NUCLEOTIDE SEQUENCE</scope>
</reference>
<keyword evidence="2" id="KW-1185">Reference proteome</keyword>
<gene>
    <name evidence="1" type="ORF">EVOR1521_LOCUS23396</name>
</gene>
<protein>
    <submittedName>
        <fullName evidence="1">Uncharacterized protein</fullName>
    </submittedName>
</protein>